<dbReference type="OrthoDB" id="10449070at2759"/>
<gene>
    <name evidence="2" type="ORF">K458DRAFT_188465</name>
</gene>
<keyword evidence="3" id="KW-1185">Reference proteome</keyword>
<evidence type="ECO:0000313" key="3">
    <source>
        <dbReference type="Proteomes" id="UP000799291"/>
    </source>
</evidence>
<reference evidence="2" key="1">
    <citation type="journal article" date="2020" name="Stud. Mycol.">
        <title>101 Dothideomycetes genomes: a test case for predicting lifestyles and emergence of pathogens.</title>
        <authorList>
            <person name="Haridas S."/>
            <person name="Albert R."/>
            <person name="Binder M."/>
            <person name="Bloem J."/>
            <person name="Labutti K."/>
            <person name="Salamov A."/>
            <person name="Andreopoulos B."/>
            <person name="Baker S."/>
            <person name="Barry K."/>
            <person name="Bills G."/>
            <person name="Bluhm B."/>
            <person name="Cannon C."/>
            <person name="Castanera R."/>
            <person name="Culley D."/>
            <person name="Daum C."/>
            <person name="Ezra D."/>
            <person name="Gonzalez J."/>
            <person name="Henrissat B."/>
            <person name="Kuo A."/>
            <person name="Liang C."/>
            <person name="Lipzen A."/>
            <person name="Lutzoni F."/>
            <person name="Magnuson J."/>
            <person name="Mondo S."/>
            <person name="Nolan M."/>
            <person name="Ohm R."/>
            <person name="Pangilinan J."/>
            <person name="Park H.-J."/>
            <person name="Ramirez L."/>
            <person name="Alfaro M."/>
            <person name="Sun H."/>
            <person name="Tritt A."/>
            <person name="Yoshinaga Y."/>
            <person name="Zwiers L.-H."/>
            <person name="Turgeon B."/>
            <person name="Goodwin S."/>
            <person name="Spatafora J."/>
            <person name="Crous P."/>
            <person name="Grigoriev I."/>
        </authorList>
    </citation>
    <scope>NUCLEOTIDE SEQUENCE</scope>
    <source>
        <strain evidence="2">CBS 122367</strain>
    </source>
</reference>
<accession>A0A6G1JAW0</accession>
<evidence type="ECO:0000256" key="1">
    <source>
        <dbReference type="SAM" id="MobiDB-lite"/>
    </source>
</evidence>
<name>A0A6G1JAW0_9PLEO</name>
<proteinExistence type="predicted"/>
<feature type="compositionally biased region" description="Polar residues" evidence="1">
    <location>
        <begin position="1"/>
        <end position="27"/>
    </location>
</feature>
<dbReference type="AlphaFoldDB" id="A0A6G1JAW0"/>
<feature type="region of interest" description="Disordered" evidence="1">
    <location>
        <begin position="1"/>
        <end position="54"/>
    </location>
</feature>
<sequence length="71" mass="7594">MSGSGLLRSATTPNASPSKSRVGSSSDLARVGSPVSSPGKRMPPAQAQRERKGSIWDSLFQVDVMYQKSRK</sequence>
<evidence type="ECO:0000313" key="2">
    <source>
        <dbReference type="EMBL" id="KAF2687273.1"/>
    </source>
</evidence>
<dbReference type="Proteomes" id="UP000799291">
    <property type="component" value="Unassembled WGS sequence"/>
</dbReference>
<dbReference type="EMBL" id="MU005575">
    <property type="protein sequence ID" value="KAF2687273.1"/>
    <property type="molecule type" value="Genomic_DNA"/>
</dbReference>
<organism evidence="2 3">
    <name type="scientific">Lentithecium fluviatile CBS 122367</name>
    <dbReference type="NCBI Taxonomy" id="1168545"/>
    <lineage>
        <taxon>Eukaryota</taxon>
        <taxon>Fungi</taxon>
        <taxon>Dikarya</taxon>
        <taxon>Ascomycota</taxon>
        <taxon>Pezizomycotina</taxon>
        <taxon>Dothideomycetes</taxon>
        <taxon>Pleosporomycetidae</taxon>
        <taxon>Pleosporales</taxon>
        <taxon>Massarineae</taxon>
        <taxon>Lentitheciaceae</taxon>
        <taxon>Lentithecium</taxon>
    </lineage>
</organism>
<protein>
    <submittedName>
        <fullName evidence="2">Uncharacterized protein</fullName>
    </submittedName>
</protein>